<dbReference type="Pfam" id="PF21948">
    <property type="entry name" value="LplA-B_cat"/>
    <property type="match status" value="1"/>
</dbReference>
<dbReference type="Proteomes" id="UP000215433">
    <property type="component" value="Unassembled WGS sequence"/>
</dbReference>
<dbReference type="RefSeq" id="WP_093960712.1">
    <property type="nucleotide sequence ID" value="NZ_NEWD01000020.1"/>
</dbReference>
<protein>
    <submittedName>
        <fullName evidence="3">Biotin/lipoate A/B protein ligase family</fullName>
    </submittedName>
</protein>
<keyword evidence="3" id="KW-0436">Ligase</keyword>
<feature type="domain" description="BPL/LPL catalytic" evidence="2">
    <location>
        <begin position="235"/>
        <end position="456"/>
    </location>
</feature>
<dbReference type="SUPFAM" id="SSF55681">
    <property type="entry name" value="Class II aaRS and biotin synthetases"/>
    <property type="match status" value="1"/>
</dbReference>
<evidence type="ECO:0000313" key="4">
    <source>
        <dbReference type="Proteomes" id="UP000215433"/>
    </source>
</evidence>
<proteinExistence type="predicted"/>
<feature type="region of interest" description="Disordered" evidence="1">
    <location>
        <begin position="155"/>
        <end position="188"/>
    </location>
</feature>
<sequence>MRDTEPTFATTGTDNTRAVHTLIGRGECKTPNGKLVAVSVRLADNAGDNTDDNAIADAHADGNVIASARLDGDFLIDGIAGIDDTAGHDDMTLIADVERAIMRQHAPIDAVRFRKDVSQAVEAHPHSELIGTTADAIVTAAARAIADALIAAHGEDGNGNSDGGDTGEGWATDRGSTPWTTRKSKVSKNDAGTQFSDCWLDLSDRTPRIIRDSEPYTPAMQMALDQAIAQAVAAGEQPPTLRFWNWGSPAVVIGAYQSVEGEVNEAEAEREGFTVVRRITGGGAMFVRPDDTITYSLYVPESFTHGLDPVESYRLCDEWAFAALHAMGIPAVHQPINDIATPSGGKIGGAAQRRFPGRPVRHDAADGPVPSAPGTQSSQGGPARPGCILHHVTMAYRIDTAAMSRILRISKEKLKFKAVASASKRVQPLATQTDMTREQIVDGMIDYALAGIPGAQSAVIPESLLAQARSLAETRFSNPAWTHRIP</sequence>
<gene>
    <name evidence="3" type="ORF">Tam10B_1570</name>
</gene>
<dbReference type="EMBL" id="NEWD01000020">
    <property type="protein sequence ID" value="OXN00223.1"/>
    <property type="molecule type" value="Genomic_DNA"/>
</dbReference>
<reference evidence="3 4" key="1">
    <citation type="submission" date="2017-05" db="EMBL/GenBank/DDBJ databases">
        <title>Bifidobacterium vansinderenii sp. nov.</title>
        <authorList>
            <person name="Lugli G.A."/>
            <person name="Duranti S."/>
            <person name="Mangifesta M."/>
        </authorList>
    </citation>
    <scope>NUCLEOTIDE SEQUENCE [LARGE SCALE GENOMIC DNA]</scope>
    <source>
        <strain evidence="3 4">Tam10B</strain>
    </source>
</reference>
<evidence type="ECO:0000313" key="3">
    <source>
        <dbReference type="EMBL" id="OXN00223.1"/>
    </source>
</evidence>
<dbReference type="PANTHER" id="PTHR43679">
    <property type="entry name" value="OCTANOYLTRANSFERASE LIPM-RELATED"/>
    <property type="match status" value="1"/>
</dbReference>
<dbReference type="InterPro" id="IPR050664">
    <property type="entry name" value="Octanoyltrans_LipM/LipL"/>
</dbReference>
<evidence type="ECO:0000256" key="1">
    <source>
        <dbReference type="SAM" id="MobiDB-lite"/>
    </source>
</evidence>
<evidence type="ECO:0000259" key="2">
    <source>
        <dbReference type="PROSITE" id="PS51733"/>
    </source>
</evidence>
<dbReference type="InterPro" id="IPR004143">
    <property type="entry name" value="BPL_LPL_catalytic"/>
</dbReference>
<dbReference type="CDD" id="cd16443">
    <property type="entry name" value="LplA"/>
    <property type="match status" value="1"/>
</dbReference>
<dbReference type="PANTHER" id="PTHR43679:SF2">
    <property type="entry name" value="OCTANOYL-[GCVH]:PROTEIN N-OCTANOYLTRANSFERASE"/>
    <property type="match status" value="1"/>
</dbReference>
<organism evidence="3 4">
    <name type="scientific">Bifidobacterium vansinderenii</name>
    <dbReference type="NCBI Taxonomy" id="1984871"/>
    <lineage>
        <taxon>Bacteria</taxon>
        <taxon>Bacillati</taxon>
        <taxon>Actinomycetota</taxon>
        <taxon>Actinomycetes</taxon>
        <taxon>Bifidobacteriales</taxon>
        <taxon>Bifidobacteriaceae</taxon>
        <taxon>Bifidobacterium</taxon>
    </lineage>
</organism>
<dbReference type="GO" id="GO:0016874">
    <property type="term" value="F:ligase activity"/>
    <property type="evidence" value="ECO:0007669"/>
    <property type="project" value="UniProtKB-KW"/>
</dbReference>
<dbReference type="PROSITE" id="PS51733">
    <property type="entry name" value="BPL_LPL_CATALYTIC"/>
    <property type="match status" value="1"/>
</dbReference>
<accession>A0A229VX82</accession>
<dbReference type="Gene3D" id="3.30.930.10">
    <property type="entry name" value="Bira Bifunctional Protein, Domain 2"/>
    <property type="match status" value="1"/>
</dbReference>
<name>A0A229VX82_9BIFI</name>
<comment type="caution">
    <text evidence="3">The sequence shown here is derived from an EMBL/GenBank/DDBJ whole genome shotgun (WGS) entry which is preliminary data.</text>
</comment>
<dbReference type="OrthoDB" id="9788148at2"/>
<keyword evidence="4" id="KW-1185">Reference proteome</keyword>
<dbReference type="InterPro" id="IPR045864">
    <property type="entry name" value="aa-tRNA-synth_II/BPL/LPL"/>
</dbReference>
<dbReference type="AlphaFoldDB" id="A0A229VX82"/>
<feature type="region of interest" description="Disordered" evidence="1">
    <location>
        <begin position="343"/>
        <end position="384"/>
    </location>
</feature>